<dbReference type="Gene3D" id="3.90.70.10">
    <property type="entry name" value="Cysteine proteinases"/>
    <property type="match status" value="1"/>
</dbReference>
<dbReference type="OrthoDB" id="6514058at2759"/>
<dbReference type="InterPro" id="IPR012599">
    <property type="entry name" value="Propeptide_C1A"/>
</dbReference>
<evidence type="ECO:0000313" key="8">
    <source>
        <dbReference type="Proteomes" id="UP000271098"/>
    </source>
</evidence>
<evidence type="ECO:0000256" key="1">
    <source>
        <dbReference type="ARBA" id="ARBA00022670"/>
    </source>
</evidence>
<evidence type="ECO:0000256" key="4">
    <source>
        <dbReference type="ARBA" id="ARBA00022807"/>
    </source>
</evidence>
<accession>A0A183DZR3</accession>
<dbReference type="InterPro" id="IPR038765">
    <property type="entry name" value="Papain-like_cys_pep_sf"/>
</dbReference>
<reference evidence="7 8" key="2">
    <citation type="submission" date="2018-11" db="EMBL/GenBank/DDBJ databases">
        <authorList>
            <consortium name="Pathogen Informatics"/>
        </authorList>
    </citation>
    <scope>NUCLEOTIDE SEQUENCE [LARGE SCALE GENOMIC DNA]</scope>
</reference>
<dbReference type="Proteomes" id="UP000271098">
    <property type="component" value="Unassembled WGS sequence"/>
</dbReference>
<feature type="domain" description="Peptidase C1A propeptide" evidence="6">
    <location>
        <begin position="23"/>
        <end position="60"/>
    </location>
</feature>
<dbReference type="Pfam" id="PF08127">
    <property type="entry name" value="Propeptide_C1"/>
    <property type="match status" value="1"/>
</dbReference>
<reference evidence="9" key="1">
    <citation type="submission" date="2016-06" db="UniProtKB">
        <authorList>
            <consortium name="WormBaseParasite"/>
        </authorList>
    </citation>
    <scope>IDENTIFICATION</scope>
</reference>
<evidence type="ECO:0000313" key="9">
    <source>
        <dbReference type="WBParaSite" id="GPUH_0001422201-mRNA-1"/>
    </source>
</evidence>
<keyword evidence="5" id="KW-1015">Disulfide bond</keyword>
<keyword evidence="4" id="KW-0788">Thiol protease</keyword>
<proteinExistence type="predicted"/>
<protein>
    <submittedName>
        <fullName evidence="9">Propeptide_C1 domain-containing protein</fullName>
    </submittedName>
</protein>
<dbReference type="WBParaSite" id="GPUH_0001422201-mRNA-1">
    <property type="protein sequence ID" value="GPUH_0001422201-mRNA-1"/>
    <property type="gene ID" value="GPUH_0001422201"/>
</dbReference>
<keyword evidence="2" id="KW-0732">Signal</keyword>
<evidence type="ECO:0000256" key="5">
    <source>
        <dbReference type="ARBA" id="ARBA00023157"/>
    </source>
</evidence>
<dbReference type="EMBL" id="UYRT01081018">
    <property type="protein sequence ID" value="VDN23760.1"/>
    <property type="molecule type" value="Genomic_DNA"/>
</dbReference>
<gene>
    <name evidence="7" type="ORF">GPUH_LOCUS14204</name>
</gene>
<keyword evidence="1" id="KW-0645">Protease</keyword>
<evidence type="ECO:0000259" key="6">
    <source>
        <dbReference type="Pfam" id="PF08127"/>
    </source>
</evidence>
<sequence length="157" mass="17549">MLFVIDDYRSAKIAPEAEKLSGQELVDYVNSHQTLWKAEINKFSSYENQVKYGLLGVKKVKLPPDEKVYLSPAQHVNACIPKSFDAREAWPECMSPISNIRDQSACGSISYDPAKIVTAAAPPAAMIRACSIVSVAIAIDRIYASYYPLQYLKYPRK</sequence>
<keyword evidence="3" id="KW-0378">Hydrolase</keyword>
<evidence type="ECO:0000313" key="7">
    <source>
        <dbReference type="EMBL" id="VDN23760.1"/>
    </source>
</evidence>
<evidence type="ECO:0000256" key="3">
    <source>
        <dbReference type="ARBA" id="ARBA00022801"/>
    </source>
</evidence>
<name>A0A183DZR3_9BILA</name>
<dbReference type="SUPFAM" id="SSF54001">
    <property type="entry name" value="Cysteine proteinases"/>
    <property type="match status" value="1"/>
</dbReference>
<organism evidence="9">
    <name type="scientific">Gongylonema pulchrum</name>
    <dbReference type="NCBI Taxonomy" id="637853"/>
    <lineage>
        <taxon>Eukaryota</taxon>
        <taxon>Metazoa</taxon>
        <taxon>Ecdysozoa</taxon>
        <taxon>Nematoda</taxon>
        <taxon>Chromadorea</taxon>
        <taxon>Rhabditida</taxon>
        <taxon>Spirurina</taxon>
        <taxon>Spiruromorpha</taxon>
        <taxon>Spiruroidea</taxon>
        <taxon>Gongylonematidae</taxon>
        <taxon>Gongylonema</taxon>
    </lineage>
</organism>
<evidence type="ECO:0000256" key="2">
    <source>
        <dbReference type="ARBA" id="ARBA00022729"/>
    </source>
</evidence>
<dbReference type="AlphaFoldDB" id="A0A183DZR3"/>
<keyword evidence="8" id="KW-1185">Reference proteome</keyword>